<keyword evidence="2" id="KW-1185">Reference proteome</keyword>
<reference evidence="2" key="1">
    <citation type="submission" date="2017-02" db="EMBL/GenBank/DDBJ databases">
        <authorList>
            <person name="Tafer H."/>
            <person name="Lopandic K."/>
        </authorList>
    </citation>
    <scope>NUCLEOTIDE SEQUENCE [LARGE SCALE GENOMIC DNA]</scope>
    <source>
        <strain evidence="2">CBS 366.77</strain>
    </source>
</reference>
<protein>
    <submittedName>
        <fullName evidence="1">Oxidoreductase</fullName>
    </submittedName>
</protein>
<comment type="caution">
    <text evidence="1">The sequence shown here is derived from an EMBL/GenBank/DDBJ whole genome shotgun (WGS) entry which is preliminary data.</text>
</comment>
<dbReference type="Proteomes" id="UP000266188">
    <property type="component" value="Unassembled WGS sequence"/>
</dbReference>
<dbReference type="PANTHER" id="PTHR42815">
    <property type="entry name" value="FAD-BINDING, PUTATIVE (AFU_ORTHOLOGUE AFUA_6G07600)-RELATED"/>
    <property type="match status" value="1"/>
</dbReference>
<gene>
    <name evidence="1" type="ORF">PHISCL_01970</name>
</gene>
<evidence type="ECO:0000313" key="2">
    <source>
        <dbReference type="Proteomes" id="UP000266188"/>
    </source>
</evidence>
<organism evidence="1 2">
    <name type="scientific">Aspergillus sclerotialis</name>
    <dbReference type="NCBI Taxonomy" id="2070753"/>
    <lineage>
        <taxon>Eukaryota</taxon>
        <taxon>Fungi</taxon>
        <taxon>Dikarya</taxon>
        <taxon>Ascomycota</taxon>
        <taxon>Pezizomycotina</taxon>
        <taxon>Eurotiomycetes</taxon>
        <taxon>Eurotiomycetidae</taxon>
        <taxon>Eurotiales</taxon>
        <taxon>Aspergillaceae</taxon>
        <taxon>Aspergillus</taxon>
        <taxon>Aspergillus subgen. Polypaecilum</taxon>
    </lineage>
</organism>
<sequence>MATTALHGWHPGEISMQRKLGYADAVKDAWPMIRNIMPEQHRVFHTSKLPFIPITTVDRDGRPWAAIVAGLTGEAGFVYSPDSQTLSIHARLWDGDPLLDTVKASIDPCPALSTVAERSLIAGLGIEFSTRRRNKFAGTIQSVERQSNLDYKLHLRVTQTTGYGLQIMVLKHG</sequence>
<dbReference type="PANTHER" id="PTHR42815:SF2">
    <property type="entry name" value="FAD-BINDING, PUTATIVE (AFU_ORTHOLOGUE AFUA_6G07600)-RELATED"/>
    <property type="match status" value="1"/>
</dbReference>
<proteinExistence type="predicted"/>
<evidence type="ECO:0000313" key="1">
    <source>
        <dbReference type="EMBL" id="RJE25707.1"/>
    </source>
</evidence>
<name>A0A3A2ZWC6_9EURO</name>
<dbReference type="AlphaFoldDB" id="A0A3A2ZWC6"/>
<dbReference type="EMBL" id="MVGC01000040">
    <property type="protein sequence ID" value="RJE25707.1"/>
    <property type="molecule type" value="Genomic_DNA"/>
</dbReference>
<dbReference type="STRING" id="2070753.A0A3A2ZWC6"/>
<accession>A0A3A2ZWC6</accession>
<dbReference type="OrthoDB" id="436496at2759"/>